<accession>A0A5R8NLD3</accession>
<evidence type="ECO:0000313" key="2">
    <source>
        <dbReference type="EMBL" id="TLF76492.1"/>
    </source>
</evidence>
<gene>
    <name evidence="2" type="ORF">FEK34_16290</name>
</gene>
<evidence type="ECO:0000313" key="3">
    <source>
        <dbReference type="Proteomes" id="UP000306378"/>
    </source>
</evidence>
<name>A0A5R8NLD3_9NOCA</name>
<comment type="caution">
    <text evidence="2">The sequence shown here is derived from an EMBL/GenBank/DDBJ whole genome shotgun (WGS) entry which is preliminary data.</text>
</comment>
<organism evidence="2 3">
    <name type="scientific">Nocardia cyriacigeorgica</name>
    <dbReference type="NCBI Taxonomy" id="135487"/>
    <lineage>
        <taxon>Bacteria</taxon>
        <taxon>Bacillati</taxon>
        <taxon>Actinomycetota</taxon>
        <taxon>Actinomycetes</taxon>
        <taxon>Mycobacteriales</taxon>
        <taxon>Nocardiaceae</taxon>
        <taxon>Nocardia</taxon>
    </lineage>
</organism>
<protein>
    <submittedName>
        <fullName evidence="2">Uncharacterized protein</fullName>
    </submittedName>
</protein>
<feature type="region of interest" description="Disordered" evidence="1">
    <location>
        <begin position="1"/>
        <end position="23"/>
    </location>
</feature>
<dbReference type="EMBL" id="VBUT01000006">
    <property type="protein sequence ID" value="TLF76492.1"/>
    <property type="molecule type" value="Genomic_DNA"/>
</dbReference>
<sequence>MRIGYITAPPALEPEELDREADQESRIDVITVRQVVSNIADCSADPGELTVGQARRAHDIHRYCSPECLVLRRARYTLNATATGRAAFTLAPDRAGAGAV</sequence>
<proteinExistence type="predicted"/>
<evidence type="ECO:0000256" key="1">
    <source>
        <dbReference type="SAM" id="MobiDB-lite"/>
    </source>
</evidence>
<reference evidence="2 3" key="1">
    <citation type="submission" date="2019-05" db="EMBL/GenBank/DDBJ databases">
        <title>Genomes sequences of two Nocardia cyriacigeorgica environmental isolates, type strains Nocardia asteroides ATCC 19247 and Nocardia cyriacigeorgica DSM 44484.</title>
        <authorList>
            <person name="Vautrin F."/>
            <person name="Bergeron E."/>
            <person name="Dubost A."/>
            <person name="Abrouk D."/>
            <person name="Rodriguez Nava V."/>
            <person name="Pujic P."/>
        </authorList>
    </citation>
    <scope>NUCLEOTIDE SEQUENCE [LARGE SCALE GENOMIC DNA]</scope>
    <source>
        <strain evidence="2 3">EML 446</strain>
    </source>
</reference>
<dbReference type="RefSeq" id="WP_138448674.1">
    <property type="nucleotide sequence ID" value="NZ_VBUT01000006.1"/>
</dbReference>
<dbReference type="AlphaFoldDB" id="A0A5R8NLD3"/>
<dbReference type="Proteomes" id="UP000306378">
    <property type="component" value="Unassembled WGS sequence"/>
</dbReference>